<dbReference type="InterPro" id="IPR036770">
    <property type="entry name" value="Ankyrin_rpt-contain_sf"/>
</dbReference>
<evidence type="ECO:0000259" key="3">
    <source>
        <dbReference type="Pfam" id="PF24883"/>
    </source>
</evidence>
<feature type="domain" description="Nephrocystin 3-like N-terminal" evidence="3">
    <location>
        <begin position="200"/>
        <end position="365"/>
    </location>
</feature>
<dbReference type="Gene3D" id="1.25.40.20">
    <property type="entry name" value="Ankyrin repeat-containing domain"/>
    <property type="match status" value="5"/>
</dbReference>
<feature type="repeat" description="ANK" evidence="2">
    <location>
        <begin position="1418"/>
        <end position="1450"/>
    </location>
</feature>
<dbReference type="PROSITE" id="PS50297">
    <property type="entry name" value="ANK_REP_REGION"/>
    <property type="match status" value="1"/>
</dbReference>
<sequence length="1523" mass="170621">MAELGLAIAGLASIAEVVGTRLYNYIHIARNAEAEVLTLTEQIDSLRGTLWRIKNLVGNSSFPSDFAAPYLSPVHACVSALDKVRDKLSNFSDREGKDPLVGKRKWKWPFSRSETLDLKNKIQTYETSLGLMLTADNLSTTLHALHESKSSHQILKDVQQYFQAASQIRLDEEKQKLLALVSPTNPLATLKTNVKLWKSGTCTWFTEGPEFKSWLTTENSSLWIYGIPGAGKSILCAQAIQKALSLSDEENAVTYFFCDYKNHGTQKPRNILGSLVEQLARQSKRSYQQLKTFADDYSQATNMQKWEPDCDDLFQLVVQMSENFTSVSLLIDGLDECDEHIVEVTSYLSRLDEASSRFRILLSSRQLVEIQHIVQRFQSLSIAARSTDIRLYIAHELEQRTNPSSHRPLIIGDENLKGEIMDALVSQAHGMFRWVAVQLDYFSELPSDQAIREALTSLPPDLAQSYERLLHMISRKPAATQQLVQHTLMWLASSMQDYSDNPKEALLEALSITNGSSRFNPSNMPSPEKILRACGSLIRFNIEKDTIELAHFTVVEFLDAIDVDIQPVLSRYKTGGHTQWNYLTLTSLTYLCYDDSWPLPQSQEEQNNLKIDHPFLYTAHEMLPACLAKCDIQHEEVLRVVMEFFNQRRADPLLLWLYHEAYKWKNFRNFDLSGLRDALLLMPLMPICYAAMFNLPEVCKRLIDAGQSCNALSPLGTPLQLAIMGRHALIAGSLTFRRSIEESAIDRLLLTLKVLLSYGADVQISQRLFGGQKNPESVLALAAGLIRSTDAPFRELAAAGASCKADCISVMQEIWEDGESIDRLVHNLQYVQEGQVEPSSMAKFRSLRDRALLQRTGSILGTQTMQLVQLDDSPARKVELFFSAAKFDQARALASLGHQPCFDVNVKNDEDETVLHVAARHGSSSAMKTLLELPGIDTTIRDKNGNTALHIALAMRVNMSIIKMLRDVQYRSKTIIGTSNHEHGARVGGPQTIEDLEIRERRKNVRMIYDAIEIGDQNVIDLIYSEDSPVFSPCQICGECDLFIHALTHDEHIAFRLLKRGYKVIGVQDPRHHGYARTALHICAEKGHLRLLEAILDRAPFLLFLDTEVHPIHLAILHNQNECLRVILDRRHACWNSVHAGQGTLGSGPQTLVDKPFMPTLQTDRKFRFLESSDLSIIALRPRDFPFGEAFAENLNKFEIWTYGVLLPLHCAALVGNEAAAQQLLEAGSKKDCIPPGGVGTALSIAISQGALEIAEILLEHGASLYHYSALGESGVSLLGKKSPEMFLRHCGSFDLDVHPDLDGEGLIAQLVRSVGQRFLPSYLELMGHARELHGHSRELHDSTAQGYSVIRDVLATRSPAVIDYALNSGFDLGAWNEHSGGALNGNWVNEDIQTLKRLTRRIGYQRSTKLLNKKPAQTSTPLYKAALMGQQEVARFFMKHGAGINVIGGLLGTPLMAAAGYGRLCIVKDFVNAGAELSCFSIDENRVRSAVDLAKYFPDIQRWLLVERWTERKRITWEEASE</sequence>
<dbReference type="InterPro" id="IPR002110">
    <property type="entry name" value="Ankyrin_rpt"/>
</dbReference>
<dbReference type="InterPro" id="IPR056884">
    <property type="entry name" value="NPHP3-like_N"/>
</dbReference>
<dbReference type="SUPFAM" id="SSF52540">
    <property type="entry name" value="P-loop containing nucleoside triphosphate hydrolases"/>
    <property type="match status" value="1"/>
</dbReference>
<dbReference type="Proteomes" id="UP001358417">
    <property type="component" value="Unassembled WGS sequence"/>
</dbReference>
<keyword evidence="1" id="KW-0677">Repeat</keyword>
<evidence type="ECO:0000313" key="4">
    <source>
        <dbReference type="EMBL" id="KAK5046977.1"/>
    </source>
</evidence>
<feature type="repeat" description="ANK" evidence="2">
    <location>
        <begin position="910"/>
        <end position="943"/>
    </location>
</feature>
<proteinExistence type="predicted"/>
<accession>A0AAV9N1B8</accession>
<dbReference type="SMART" id="SM00248">
    <property type="entry name" value="ANK"/>
    <property type="match status" value="9"/>
</dbReference>
<dbReference type="RefSeq" id="XP_064702544.1">
    <property type="nucleotide sequence ID" value="XM_064850475.1"/>
</dbReference>
<dbReference type="InterPro" id="IPR027417">
    <property type="entry name" value="P-loop_NTPase"/>
</dbReference>
<dbReference type="Gene3D" id="3.40.50.300">
    <property type="entry name" value="P-loop containing nucleotide triphosphate hydrolases"/>
    <property type="match status" value="1"/>
</dbReference>
<dbReference type="SUPFAM" id="SSF48403">
    <property type="entry name" value="Ankyrin repeat"/>
    <property type="match status" value="3"/>
</dbReference>
<dbReference type="EMBL" id="JAVRRD010000027">
    <property type="protein sequence ID" value="KAK5046977.1"/>
    <property type="molecule type" value="Genomic_DNA"/>
</dbReference>
<dbReference type="GeneID" id="89975087"/>
<keyword evidence="2" id="KW-0040">ANK repeat</keyword>
<comment type="caution">
    <text evidence="4">The sequence shown here is derived from an EMBL/GenBank/DDBJ whole genome shotgun (WGS) entry which is preliminary data.</text>
</comment>
<dbReference type="Pfam" id="PF13857">
    <property type="entry name" value="Ank_5"/>
    <property type="match status" value="1"/>
</dbReference>
<evidence type="ECO:0000256" key="2">
    <source>
        <dbReference type="PROSITE-ProRule" id="PRU00023"/>
    </source>
</evidence>
<protein>
    <recommendedName>
        <fullName evidence="3">Nephrocystin 3-like N-terminal domain-containing protein</fullName>
    </recommendedName>
</protein>
<evidence type="ECO:0000256" key="1">
    <source>
        <dbReference type="ARBA" id="ARBA00022737"/>
    </source>
</evidence>
<dbReference type="Pfam" id="PF24883">
    <property type="entry name" value="NPHP3_N"/>
    <property type="match status" value="1"/>
</dbReference>
<gene>
    <name evidence="4" type="ORF">LTR84_006919</name>
</gene>
<keyword evidence="5" id="KW-1185">Reference proteome</keyword>
<dbReference type="PROSITE" id="PS50088">
    <property type="entry name" value="ANK_REPEAT"/>
    <property type="match status" value="2"/>
</dbReference>
<organism evidence="4 5">
    <name type="scientific">Exophiala bonariae</name>
    <dbReference type="NCBI Taxonomy" id="1690606"/>
    <lineage>
        <taxon>Eukaryota</taxon>
        <taxon>Fungi</taxon>
        <taxon>Dikarya</taxon>
        <taxon>Ascomycota</taxon>
        <taxon>Pezizomycotina</taxon>
        <taxon>Eurotiomycetes</taxon>
        <taxon>Chaetothyriomycetidae</taxon>
        <taxon>Chaetothyriales</taxon>
        <taxon>Herpotrichiellaceae</taxon>
        <taxon>Exophiala</taxon>
    </lineage>
</organism>
<dbReference type="PANTHER" id="PTHR10039">
    <property type="entry name" value="AMELOGENIN"/>
    <property type="match status" value="1"/>
</dbReference>
<dbReference type="PANTHER" id="PTHR10039:SF16">
    <property type="entry name" value="GPI INOSITOL-DEACYLASE"/>
    <property type="match status" value="1"/>
</dbReference>
<reference evidence="4 5" key="1">
    <citation type="submission" date="2023-08" db="EMBL/GenBank/DDBJ databases">
        <title>Black Yeasts Isolated from many extreme environments.</title>
        <authorList>
            <person name="Coleine C."/>
            <person name="Stajich J.E."/>
            <person name="Selbmann L."/>
        </authorList>
    </citation>
    <scope>NUCLEOTIDE SEQUENCE [LARGE SCALE GENOMIC DNA]</scope>
    <source>
        <strain evidence="4 5">CCFEE 5792</strain>
    </source>
</reference>
<evidence type="ECO:0000313" key="5">
    <source>
        <dbReference type="Proteomes" id="UP001358417"/>
    </source>
</evidence>
<name>A0AAV9N1B8_9EURO</name>